<gene>
    <name evidence="3" type="ORF">GRI72_01565</name>
</gene>
<evidence type="ECO:0000313" key="4">
    <source>
        <dbReference type="Proteomes" id="UP000444401"/>
    </source>
</evidence>
<feature type="compositionally biased region" description="Low complexity" evidence="1">
    <location>
        <begin position="36"/>
        <end position="49"/>
    </location>
</feature>
<keyword evidence="2" id="KW-0472">Membrane</keyword>
<reference evidence="3 4" key="1">
    <citation type="submission" date="2019-12" db="EMBL/GenBank/DDBJ databases">
        <title>Genomic-based taxomic classification of the family Erythrobacteraceae.</title>
        <authorList>
            <person name="Xu L."/>
        </authorList>
    </citation>
    <scope>NUCLEOTIDE SEQUENCE [LARGE SCALE GENOMIC DNA]</scope>
    <source>
        <strain evidence="3 4">H32</strain>
    </source>
</reference>
<keyword evidence="2" id="KW-1133">Transmembrane helix</keyword>
<protein>
    <submittedName>
        <fullName evidence="3">Uncharacterized protein</fullName>
    </submittedName>
</protein>
<evidence type="ECO:0000256" key="1">
    <source>
        <dbReference type="SAM" id="MobiDB-lite"/>
    </source>
</evidence>
<name>A0ABW9USZ0_9SPHN</name>
<accession>A0ABW9USZ0</accession>
<dbReference type="RefSeq" id="WP_160732166.1">
    <property type="nucleotide sequence ID" value="NZ_WTYO01000001.1"/>
</dbReference>
<feature type="compositionally biased region" description="Basic and acidic residues" evidence="1">
    <location>
        <begin position="24"/>
        <end position="35"/>
    </location>
</feature>
<keyword evidence="4" id="KW-1185">Reference proteome</keyword>
<feature type="transmembrane region" description="Helical" evidence="2">
    <location>
        <begin position="6"/>
        <end position="22"/>
    </location>
</feature>
<evidence type="ECO:0000256" key="2">
    <source>
        <dbReference type="SAM" id="Phobius"/>
    </source>
</evidence>
<sequence>MSFWTAAVVIVAIWGIVQVMNARRERGPGRDRPADGADAGEATGAGAADAETRREIEDLRERIRVLEKITVDGREARAIADEIERLRDK</sequence>
<comment type="caution">
    <text evidence="3">The sequence shown here is derived from an EMBL/GenBank/DDBJ whole genome shotgun (WGS) entry which is preliminary data.</text>
</comment>
<feature type="region of interest" description="Disordered" evidence="1">
    <location>
        <begin position="24"/>
        <end position="53"/>
    </location>
</feature>
<organism evidence="3 4">
    <name type="scientific">Pelagerythrobacter marinus</name>
    <dbReference type="NCBI Taxonomy" id="538382"/>
    <lineage>
        <taxon>Bacteria</taxon>
        <taxon>Pseudomonadati</taxon>
        <taxon>Pseudomonadota</taxon>
        <taxon>Alphaproteobacteria</taxon>
        <taxon>Sphingomonadales</taxon>
        <taxon>Erythrobacteraceae</taxon>
        <taxon>Pelagerythrobacter</taxon>
    </lineage>
</organism>
<dbReference type="Proteomes" id="UP000444401">
    <property type="component" value="Unassembled WGS sequence"/>
</dbReference>
<dbReference type="EMBL" id="WTYO01000001">
    <property type="protein sequence ID" value="MXO67518.1"/>
    <property type="molecule type" value="Genomic_DNA"/>
</dbReference>
<proteinExistence type="predicted"/>
<keyword evidence="2" id="KW-0812">Transmembrane</keyword>
<evidence type="ECO:0000313" key="3">
    <source>
        <dbReference type="EMBL" id="MXO67518.1"/>
    </source>
</evidence>